<protein>
    <submittedName>
        <fullName evidence="3">Murein DD-endopeptidase MepM and murein hydrolase activator NlpD, contain LysM domain</fullName>
    </submittedName>
</protein>
<reference evidence="3 4" key="1">
    <citation type="submission" date="2017-05" db="EMBL/GenBank/DDBJ databases">
        <authorList>
            <person name="Varghese N."/>
            <person name="Submissions S."/>
        </authorList>
    </citation>
    <scope>NUCLEOTIDE SEQUENCE [LARGE SCALE GENOMIC DNA]</scope>
    <source>
        <strain evidence="3 4">DSM 19036</strain>
    </source>
</reference>
<evidence type="ECO:0000313" key="4">
    <source>
        <dbReference type="Proteomes" id="UP000320300"/>
    </source>
</evidence>
<proteinExistence type="predicted"/>
<keyword evidence="1" id="KW-0472">Membrane</keyword>
<dbReference type="PROSITE" id="PS51257">
    <property type="entry name" value="PROKAR_LIPOPROTEIN"/>
    <property type="match status" value="1"/>
</dbReference>
<dbReference type="PANTHER" id="PTHR21666">
    <property type="entry name" value="PEPTIDASE-RELATED"/>
    <property type="match status" value="1"/>
</dbReference>
<dbReference type="CDD" id="cd12797">
    <property type="entry name" value="M23_peptidase"/>
    <property type="match status" value="1"/>
</dbReference>
<dbReference type="Gene3D" id="2.30.30.40">
    <property type="entry name" value="SH3 Domains"/>
    <property type="match status" value="1"/>
</dbReference>
<dbReference type="PANTHER" id="PTHR21666:SF268">
    <property type="entry name" value="PEPTIDASE M23 DOMAIN-CONTAINING PROTEIN"/>
    <property type="match status" value="1"/>
</dbReference>
<dbReference type="Pfam" id="PF01551">
    <property type="entry name" value="Peptidase_M23"/>
    <property type="match status" value="1"/>
</dbReference>
<dbReference type="InterPro" id="IPR011055">
    <property type="entry name" value="Dup_hybrid_motif"/>
</dbReference>
<keyword evidence="1" id="KW-0812">Transmembrane</keyword>
<dbReference type="Gene3D" id="2.70.70.10">
    <property type="entry name" value="Glucose Permease (Domain IIA)"/>
    <property type="match status" value="1"/>
</dbReference>
<dbReference type="InterPro" id="IPR016047">
    <property type="entry name" value="M23ase_b-sheet_dom"/>
</dbReference>
<evidence type="ECO:0000259" key="2">
    <source>
        <dbReference type="Pfam" id="PF01551"/>
    </source>
</evidence>
<dbReference type="RefSeq" id="WP_142527757.1">
    <property type="nucleotide sequence ID" value="NZ_CBCSJO010000001.1"/>
</dbReference>
<feature type="transmembrane region" description="Helical" evidence="1">
    <location>
        <begin position="12"/>
        <end position="28"/>
    </location>
</feature>
<keyword evidence="3" id="KW-0378">Hydrolase</keyword>
<dbReference type="AlphaFoldDB" id="A0A521CLJ1"/>
<evidence type="ECO:0000256" key="1">
    <source>
        <dbReference type="SAM" id="Phobius"/>
    </source>
</evidence>
<sequence>MKTTISDKGGRLILHIFYLLAIAAILFSCKSGQVNLFKPASPHEQYQRKLVTAGLDKTSMGSAWIVSSLSVLQKALTITIPYRESGYFPADAVSAAAYRFSVARGQKISIELSKKPLDQFMIYTDVWEQPENGQVKLLASGDTISSTLVFEARTSGTILIRLQPELLRGGQYTLDITAGPSLGFPVKSSNSSHIQSIFGDGRDKNSRKHEGIDIFATFRTPAIAAAAGTIIRVNENNLGGKVVWLRPKDKDYTLYYAHLDQQIATEGQSVAEGDKIGLIGNTGNARTTLPHLHFGVYTSDGAIDPMAFVNTAVKPAVKISASVNNLNATMRTTGKAGIFNSTVSGSRSMLTLKPGTVMTVTAANAGWYRVKLPDGEPGFIQSKELSGIAKPLKRIKIGPAQQELLDRPDSLLSCRKLALKEGSTVEVLGNYGNYQLVKNESDATGWIRQ</sequence>
<dbReference type="Pfam" id="PF06347">
    <property type="entry name" value="SH3_4"/>
    <property type="match status" value="1"/>
</dbReference>
<dbReference type="GO" id="GO:0004222">
    <property type="term" value="F:metalloendopeptidase activity"/>
    <property type="evidence" value="ECO:0007669"/>
    <property type="project" value="TreeGrafter"/>
</dbReference>
<dbReference type="OrthoDB" id="9810477at2"/>
<dbReference type="InterPro" id="IPR050570">
    <property type="entry name" value="Cell_wall_metabolism_enzyme"/>
</dbReference>
<organism evidence="3 4">
    <name type="scientific">Pedobacter westerhofensis</name>
    <dbReference type="NCBI Taxonomy" id="425512"/>
    <lineage>
        <taxon>Bacteria</taxon>
        <taxon>Pseudomonadati</taxon>
        <taxon>Bacteroidota</taxon>
        <taxon>Sphingobacteriia</taxon>
        <taxon>Sphingobacteriales</taxon>
        <taxon>Sphingobacteriaceae</taxon>
        <taxon>Pedobacter</taxon>
    </lineage>
</organism>
<dbReference type="InterPro" id="IPR010466">
    <property type="entry name" value="DUF1058"/>
</dbReference>
<keyword evidence="1" id="KW-1133">Transmembrane helix</keyword>
<dbReference type="SUPFAM" id="SSF51261">
    <property type="entry name" value="Duplicated hybrid motif"/>
    <property type="match status" value="1"/>
</dbReference>
<feature type="domain" description="M23ase beta-sheet core" evidence="2">
    <location>
        <begin position="208"/>
        <end position="305"/>
    </location>
</feature>
<gene>
    <name evidence="3" type="ORF">SAMN06265348_10439</name>
</gene>
<keyword evidence="4" id="KW-1185">Reference proteome</keyword>
<dbReference type="Proteomes" id="UP000320300">
    <property type="component" value="Unassembled WGS sequence"/>
</dbReference>
<dbReference type="EMBL" id="FXTN01000004">
    <property type="protein sequence ID" value="SMO60235.1"/>
    <property type="molecule type" value="Genomic_DNA"/>
</dbReference>
<name>A0A521CLJ1_9SPHI</name>
<accession>A0A521CLJ1</accession>
<evidence type="ECO:0000313" key="3">
    <source>
        <dbReference type="EMBL" id="SMO60235.1"/>
    </source>
</evidence>